<organism evidence="2 3">
    <name type="scientific">Protea cynaroides</name>
    <dbReference type="NCBI Taxonomy" id="273540"/>
    <lineage>
        <taxon>Eukaryota</taxon>
        <taxon>Viridiplantae</taxon>
        <taxon>Streptophyta</taxon>
        <taxon>Embryophyta</taxon>
        <taxon>Tracheophyta</taxon>
        <taxon>Spermatophyta</taxon>
        <taxon>Magnoliopsida</taxon>
        <taxon>Proteales</taxon>
        <taxon>Proteaceae</taxon>
        <taxon>Protea</taxon>
    </lineage>
</organism>
<proteinExistence type="predicted"/>
<evidence type="ECO:0000313" key="2">
    <source>
        <dbReference type="EMBL" id="KAJ4956502.1"/>
    </source>
</evidence>
<evidence type="ECO:0000256" key="1">
    <source>
        <dbReference type="SAM" id="MobiDB-lite"/>
    </source>
</evidence>
<comment type="caution">
    <text evidence="2">The sequence shown here is derived from an EMBL/GenBank/DDBJ whole genome shotgun (WGS) entry which is preliminary data.</text>
</comment>
<dbReference type="EMBL" id="JAMYWD010000011">
    <property type="protein sequence ID" value="KAJ4956502.1"/>
    <property type="molecule type" value="Genomic_DNA"/>
</dbReference>
<evidence type="ECO:0000313" key="3">
    <source>
        <dbReference type="Proteomes" id="UP001141806"/>
    </source>
</evidence>
<accession>A0A9Q0H2P2</accession>
<feature type="region of interest" description="Disordered" evidence="1">
    <location>
        <begin position="52"/>
        <end position="89"/>
    </location>
</feature>
<name>A0A9Q0H2P2_9MAGN</name>
<reference evidence="2" key="1">
    <citation type="journal article" date="2023" name="Plant J.">
        <title>The genome of the king protea, Protea cynaroides.</title>
        <authorList>
            <person name="Chang J."/>
            <person name="Duong T.A."/>
            <person name="Schoeman C."/>
            <person name="Ma X."/>
            <person name="Roodt D."/>
            <person name="Barker N."/>
            <person name="Li Z."/>
            <person name="Van de Peer Y."/>
            <person name="Mizrachi E."/>
        </authorList>
    </citation>
    <scope>NUCLEOTIDE SEQUENCE</scope>
    <source>
        <tissue evidence="2">Young leaves</tissue>
    </source>
</reference>
<gene>
    <name evidence="2" type="ORF">NE237_013285</name>
</gene>
<protein>
    <submittedName>
        <fullName evidence="2">Uncharacterized protein</fullName>
    </submittedName>
</protein>
<dbReference type="AlphaFoldDB" id="A0A9Q0H2P2"/>
<feature type="compositionally biased region" description="Basic and acidic residues" evidence="1">
    <location>
        <begin position="60"/>
        <end position="78"/>
    </location>
</feature>
<dbReference type="Proteomes" id="UP001141806">
    <property type="component" value="Unassembled WGS sequence"/>
</dbReference>
<keyword evidence="3" id="KW-1185">Reference proteome</keyword>
<sequence length="360" mass="39606">MTVSEAEAAVILQASSSSPRVFHLLPVKAPTKVAAPKTKLINGSTGGLGGVSTCAQASHDSSKGKRVLAEGDGTDNKRTNSGRDLPTDVYQKRGGLQVGTLGAPRDKSIFESCWVARALLKKSWRPRDIKHVEAWTDREVVQRCFWYEKMADSTAGDVYKRLESTNFKLLAAKASHKETKEAYNAQAIIMEKMAAEYTGLRKKLFAAQDEAKGAEGELPKEQEKFCRVEGELCQSEVKLRTAKSDLKSTEEKVVKDATSGYFREAALYLRSCLDEQGIVVDYFVCLSFKDEGENLGRASIEESKDIAGEDHSPDLSMFGAPPQTLLAEEGAGDPPWSRRLPRPWIRPRSSCLLMPLLSSL</sequence>